<sequence>MPLMKNQKERIRQFKEQIPELSELYSETGRQPMEKYLGDYHFETSFIKHYRAGEINRENQNLFVQCFYAKEHKGTVFLVHGYLDHSGGLSVTINELLRHGYTVFTVDLPGHGLSQGEEGSIHSFKEYIDAVEDAYRAMHSYIPSGEIIGLGHSTGAAILFQSIGQKRIRLDRLVMAAPLYLPYQWKKTKGIIKMLSRIMPTSKRAFKRNSDDELYHQFITRDPLQVHYLKADWFFAMADWQEEIRYSPIVRLPVYLIQGERDTTVDAKRTISFYEQKCRYLQVCLVPEARHQVLNERQVLREFVHRRILSFLDGTDRNWR</sequence>
<evidence type="ECO:0000313" key="3">
    <source>
        <dbReference type="Proteomes" id="UP000094463"/>
    </source>
</evidence>
<dbReference type="AlphaFoldDB" id="A0A1D7QVK3"/>
<dbReference type="EMBL" id="CP012502">
    <property type="protein sequence ID" value="AOM83042.1"/>
    <property type="molecule type" value="Genomic_DNA"/>
</dbReference>
<dbReference type="GO" id="GO:0016787">
    <property type="term" value="F:hydrolase activity"/>
    <property type="evidence" value="ECO:0007669"/>
    <property type="project" value="UniProtKB-KW"/>
</dbReference>
<dbReference type="Pfam" id="PF12146">
    <property type="entry name" value="Hydrolase_4"/>
    <property type="match status" value="1"/>
</dbReference>
<reference evidence="2 3" key="1">
    <citation type="submission" date="2015-08" db="EMBL/GenBank/DDBJ databases">
        <title>The complete genome sequence of Bacillus beveridgei MLTeJB.</title>
        <authorList>
            <person name="Hanson T.E."/>
            <person name="Mesa C."/>
            <person name="Basesman S.M."/>
            <person name="Oremland R.S."/>
        </authorList>
    </citation>
    <scope>NUCLEOTIDE SEQUENCE [LARGE SCALE GENOMIC DNA]</scope>
    <source>
        <strain evidence="2 3">MLTeJB</strain>
    </source>
</reference>
<proteinExistence type="predicted"/>
<dbReference type="InterPro" id="IPR022742">
    <property type="entry name" value="Hydrolase_4"/>
</dbReference>
<dbReference type="Proteomes" id="UP000094463">
    <property type="component" value="Chromosome"/>
</dbReference>
<keyword evidence="3" id="KW-1185">Reference proteome</keyword>
<dbReference type="PANTHER" id="PTHR11614">
    <property type="entry name" value="PHOSPHOLIPASE-RELATED"/>
    <property type="match status" value="1"/>
</dbReference>
<gene>
    <name evidence="2" type="primary">ynbC</name>
    <name evidence="2" type="ORF">BBEV_1681</name>
</gene>
<dbReference type="InterPro" id="IPR029058">
    <property type="entry name" value="AB_hydrolase_fold"/>
</dbReference>
<dbReference type="KEGG" id="bbev:BBEV_1681"/>
<keyword evidence="2" id="KW-0378">Hydrolase</keyword>
<dbReference type="InterPro" id="IPR051044">
    <property type="entry name" value="MAG_DAG_Lipase"/>
</dbReference>
<name>A0A1D7QVK3_9BACI</name>
<organism evidence="2 3">
    <name type="scientific">Salisediminibacterium beveridgei</name>
    <dbReference type="NCBI Taxonomy" id="632773"/>
    <lineage>
        <taxon>Bacteria</taxon>
        <taxon>Bacillati</taxon>
        <taxon>Bacillota</taxon>
        <taxon>Bacilli</taxon>
        <taxon>Bacillales</taxon>
        <taxon>Bacillaceae</taxon>
        <taxon>Salisediminibacterium</taxon>
    </lineage>
</organism>
<dbReference type="SUPFAM" id="SSF53474">
    <property type="entry name" value="alpha/beta-Hydrolases"/>
    <property type="match status" value="1"/>
</dbReference>
<dbReference type="STRING" id="632773.BBEV_1681"/>
<evidence type="ECO:0000259" key="1">
    <source>
        <dbReference type="Pfam" id="PF12146"/>
    </source>
</evidence>
<feature type="domain" description="Serine aminopeptidase S33" evidence="1">
    <location>
        <begin position="71"/>
        <end position="298"/>
    </location>
</feature>
<accession>A0A1D7QVK3</accession>
<dbReference type="Gene3D" id="3.40.50.1820">
    <property type="entry name" value="alpha/beta hydrolase"/>
    <property type="match status" value="1"/>
</dbReference>
<protein>
    <submittedName>
        <fullName evidence="2">Alpha/Beta Hydrolase Fold Protein</fullName>
    </submittedName>
</protein>
<evidence type="ECO:0000313" key="2">
    <source>
        <dbReference type="EMBL" id="AOM83042.1"/>
    </source>
</evidence>